<accession>A0A1G8H272</accession>
<dbReference type="Proteomes" id="UP000183263">
    <property type="component" value="Unassembled WGS sequence"/>
</dbReference>
<sequence>MPRRGGPDGGAGLRCDRAARRRAAGDSGKLTELIGYLDGPDPDFAIVTP</sequence>
<dbReference type="AlphaFoldDB" id="A0A1G8H272"/>
<proteinExistence type="predicted"/>
<dbReference type="EMBL" id="FNDN01000004">
    <property type="protein sequence ID" value="SDI00631.1"/>
    <property type="molecule type" value="Genomic_DNA"/>
</dbReference>
<reference evidence="1 2" key="1">
    <citation type="submission" date="2016-10" db="EMBL/GenBank/DDBJ databases">
        <authorList>
            <person name="de Groot N.N."/>
        </authorList>
    </citation>
    <scope>NUCLEOTIDE SEQUENCE [LARGE SCALE GENOMIC DNA]</scope>
    <source>
        <strain evidence="1 2">DSM 44892</strain>
    </source>
</reference>
<gene>
    <name evidence="1" type="ORF">SAMN05444695_104284</name>
</gene>
<evidence type="ECO:0000313" key="1">
    <source>
        <dbReference type="EMBL" id="SDI00631.1"/>
    </source>
</evidence>
<organism evidence="1 2">
    <name type="scientific">Rhodococcus triatomae</name>
    <dbReference type="NCBI Taxonomy" id="300028"/>
    <lineage>
        <taxon>Bacteria</taxon>
        <taxon>Bacillati</taxon>
        <taxon>Actinomycetota</taxon>
        <taxon>Actinomycetes</taxon>
        <taxon>Mycobacteriales</taxon>
        <taxon>Nocardiaceae</taxon>
        <taxon>Rhodococcus</taxon>
    </lineage>
</organism>
<name>A0A1G8H272_9NOCA</name>
<keyword evidence="2" id="KW-1185">Reference proteome</keyword>
<protein>
    <submittedName>
        <fullName evidence="1">Uncharacterized protein</fullName>
    </submittedName>
</protein>
<dbReference type="RefSeq" id="WP_169847121.1">
    <property type="nucleotide sequence ID" value="NZ_CP048813.1"/>
</dbReference>
<evidence type="ECO:0000313" key="2">
    <source>
        <dbReference type="Proteomes" id="UP000183263"/>
    </source>
</evidence>
<dbReference type="InterPro" id="IPR036527">
    <property type="entry name" value="SCP2_sterol-bd_dom_sf"/>
</dbReference>
<dbReference type="Gene3D" id="3.30.1050.10">
    <property type="entry name" value="SCP2 sterol-binding domain"/>
    <property type="match status" value="1"/>
</dbReference>